<proteinExistence type="predicted"/>
<evidence type="ECO:0000313" key="2">
    <source>
        <dbReference type="Proteomes" id="UP000023152"/>
    </source>
</evidence>
<dbReference type="CDD" id="cd05288">
    <property type="entry name" value="PGDH"/>
    <property type="match status" value="1"/>
</dbReference>
<dbReference type="EMBL" id="ASPP01003886">
    <property type="protein sequence ID" value="ETO32835.1"/>
    <property type="molecule type" value="Genomic_DNA"/>
</dbReference>
<accession>X6P2P7</accession>
<dbReference type="Gene3D" id="3.40.50.720">
    <property type="entry name" value="NAD(P)-binding Rossmann-like Domain"/>
    <property type="match status" value="1"/>
</dbReference>
<protein>
    <submittedName>
        <fullName evidence="1">Putative oxidoreductase</fullName>
    </submittedName>
</protein>
<organism evidence="1 2">
    <name type="scientific">Reticulomyxa filosa</name>
    <dbReference type="NCBI Taxonomy" id="46433"/>
    <lineage>
        <taxon>Eukaryota</taxon>
        <taxon>Sar</taxon>
        <taxon>Rhizaria</taxon>
        <taxon>Retaria</taxon>
        <taxon>Foraminifera</taxon>
        <taxon>Monothalamids</taxon>
        <taxon>Reticulomyxidae</taxon>
        <taxon>Reticulomyxa</taxon>
    </lineage>
</organism>
<evidence type="ECO:0000313" key="1">
    <source>
        <dbReference type="EMBL" id="ETO32835.1"/>
    </source>
</evidence>
<reference evidence="1 2" key="1">
    <citation type="journal article" date="2013" name="Curr. Biol.">
        <title>The Genome of the Foraminiferan Reticulomyxa filosa.</title>
        <authorList>
            <person name="Glockner G."/>
            <person name="Hulsmann N."/>
            <person name="Schleicher M."/>
            <person name="Noegel A.A."/>
            <person name="Eichinger L."/>
            <person name="Gallinger C."/>
            <person name="Pawlowski J."/>
            <person name="Sierra R."/>
            <person name="Euteneuer U."/>
            <person name="Pillet L."/>
            <person name="Moustafa A."/>
            <person name="Platzer M."/>
            <person name="Groth M."/>
            <person name="Szafranski K."/>
            <person name="Schliwa M."/>
        </authorList>
    </citation>
    <scope>NUCLEOTIDE SEQUENCE [LARGE SCALE GENOMIC DNA]</scope>
</reference>
<dbReference type="AlphaFoldDB" id="X6P2P7"/>
<dbReference type="PANTHER" id="PTHR43205">
    <property type="entry name" value="PROSTAGLANDIN REDUCTASE"/>
    <property type="match status" value="1"/>
</dbReference>
<dbReference type="SUPFAM" id="SSF51735">
    <property type="entry name" value="NAD(P)-binding Rossmann-fold domains"/>
    <property type="match status" value="1"/>
</dbReference>
<dbReference type="Gene3D" id="3.90.180.10">
    <property type="entry name" value="Medium-chain alcohol dehydrogenases, catalytic domain"/>
    <property type="match status" value="1"/>
</dbReference>
<dbReference type="PANTHER" id="PTHR43205:SF7">
    <property type="entry name" value="PROSTAGLANDIN REDUCTASE 1"/>
    <property type="match status" value="1"/>
</dbReference>
<dbReference type="InterPro" id="IPR045010">
    <property type="entry name" value="MDR_fam"/>
</dbReference>
<dbReference type="GO" id="GO:0016628">
    <property type="term" value="F:oxidoreductase activity, acting on the CH-CH group of donors, NAD or NADP as acceptor"/>
    <property type="evidence" value="ECO:0007669"/>
    <property type="project" value="InterPro"/>
</dbReference>
<gene>
    <name evidence="1" type="ORF">RFI_04279</name>
</gene>
<dbReference type="Proteomes" id="UP000023152">
    <property type="component" value="Unassembled WGS sequence"/>
</dbReference>
<keyword evidence="2" id="KW-1185">Reference proteome</keyword>
<comment type="caution">
    <text evidence="1">The sequence shown here is derived from an EMBL/GenBank/DDBJ whole genome shotgun (WGS) entry which is preliminary data.</text>
</comment>
<dbReference type="InterPro" id="IPR036291">
    <property type="entry name" value="NAD(P)-bd_dom_sf"/>
</dbReference>
<sequence length="364" mass="40802">MIFQPMYFGIDPYLVGRLSGYVGRTVRSQAIVRIIASRCHDYQQGDVFWSRDFPWTTAHVLTKSKVDRWVQLRTMLKISSSKKKEEREETTQEPDMLSLLYLGALGTTGLTAYYGLLTIGCLKEGDKVFISGAAGATGYIAGQIAKLKYKNIYLAGSAGSDEKVQWLIKELNFDNGLNYKQFGEDRKKMQQCLQQLFPNGIDLYFDNTGGLITECVWDLLNSKARVVVCGQIARYDKITRLKKTKIQSSSSSSSATAAADGDNDSDSSSSIGKIDDFLFKLIYKEIRIQGFDVDDCKDWTPFYRDMKNWISKKQLYTKETVALGFENLPSALEGLFTGKNTGKMIVKCTDADLASDQSSLKSKL</sequence>
<dbReference type="OrthoDB" id="809632at2759"/>
<name>X6P2P7_RETFI</name>